<protein>
    <submittedName>
        <fullName evidence="2">Uncharacterized protein</fullName>
    </submittedName>
</protein>
<evidence type="ECO:0000313" key="2">
    <source>
        <dbReference type="EMBL" id="QTE03527.1"/>
    </source>
</evidence>
<dbReference type="EMBL" id="MW182853">
    <property type="protein sequence ID" value="QTE03527.1"/>
    <property type="molecule type" value="Genomic_DNA"/>
</dbReference>
<organism evidence="2">
    <name type="scientific">Otus scops CRESS-DNA-virus sp</name>
    <dbReference type="NCBI Taxonomy" id="2815048"/>
    <lineage>
        <taxon>Viruses</taxon>
        <taxon>Monodnaviria</taxon>
        <taxon>Shotokuvirae</taxon>
        <taxon>Cressdnaviricota</taxon>
    </lineage>
</organism>
<feature type="region of interest" description="Disordered" evidence="1">
    <location>
        <begin position="401"/>
        <end position="420"/>
    </location>
</feature>
<sequence length="420" mass="47385">MRGRIMRRYRRTVRRAVRRSFRRVGRVSRGSRRVFRGRGRFRGRRAIRRVFRRPARFVGRRRVNRATGRIWSKQRITTWRQVNRMRDTGRVQGRNITNFTKRIIFSPCPLPGAGSGDQGVIFADGMSDVTSNETAGDRIGDYIPIRVCAAIMDMMTGLTTGNIATSGRRDWGVRFNRIRLTIRVRPDMWLRARYSQPNDGIGIAMTTPSVVMYVNDAPAKEMWDQNPDQATAAAHAAPQEWKWRKLRPSEGTFTWGTVWKPVGTFEDHVFMPATYPANATDFANGPFPYSVSQMSNSSLSAVARIGTGPTEPVFPYIQRKALTPNLRNLFHWPAFKMEVPGVGAGSTTDNTASVNWQLEWSYKAECSISVCGTNFGMEGTNWVRDVEYTVVDDQVTKIDIPPTGTSGSEFMPGVDNGALV</sequence>
<evidence type="ECO:0000256" key="1">
    <source>
        <dbReference type="SAM" id="MobiDB-lite"/>
    </source>
</evidence>
<accession>A0A8A4XBL6</accession>
<name>A0A8A4XBL6_9VIRU</name>
<proteinExistence type="predicted"/>
<reference evidence="2" key="1">
    <citation type="submission" date="2020-10" db="EMBL/GenBank/DDBJ databases">
        <title>CRESS DNA virus dark matter in the feces of wild birds.</title>
        <authorList>
            <person name="Yang S."/>
            <person name="Zhang W."/>
        </authorList>
    </citation>
    <scope>NUCLEOTIDE SEQUENCE</scope>
    <source>
        <strain evidence="2">Owl175cre6</strain>
    </source>
</reference>